<dbReference type="Gene3D" id="3.30.1420.10">
    <property type="match status" value="2"/>
</dbReference>
<dbReference type="EMBL" id="QZKI01000076">
    <property type="protein sequence ID" value="RJP70000.1"/>
    <property type="molecule type" value="Genomic_DNA"/>
</dbReference>
<dbReference type="InterPro" id="IPR043163">
    <property type="entry name" value="DsrC-like_N"/>
</dbReference>
<organism evidence="4 5">
    <name type="scientific">Candidatus Abyssobacteria bacterium SURF_17</name>
    <dbReference type="NCBI Taxonomy" id="2093361"/>
    <lineage>
        <taxon>Bacteria</taxon>
        <taxon>Pseudomonadati</taxon>
        <taxon>Candidatus Hydrogenedentota</taxon>
        <taxon>Candidatus Abyssobacteria</taxon>
    </lineage>
</organism>
<evidence type="ECO:0000256" key="1">
    <source>
        <dbReference type="ARBA" id="ARBA00004496"/>
    </source>
</evidence>
<dbReference type="InterPro" id="IPR007453">
    <property type="entry name" value="DsrC/TusE"/>
</dbReference>
<dbReference type="SUPFAM" id="SSF69721">
    <property type="entry name" value="DsrC, the gamma subunit of dissimilatory sulfite reductase"/>
    <property type="match status" value="2"/>
</dbReference>
<dbReference type="GO" id="GO:0002143">
    <property type="term" value="P:tRNA wobble position uridine thiolation"/>
    <property type="evidence" value="ECO:0007669"/>
    <property type="project" value="TreeGrafter"/>
</dbReference>
<dbReference type="PANTHER" id="PTHR37010">
    <property type="entry name" value="SULFURTRANSFERASE TUSE"/>
    <property type="match status" value="1"/>
</dbReference>
<gene>
    <name evidence="4" type="primary">tusE</name>
    <name evidence="4" type="ORF">C4532_10040</name>
</gene>
<dbReference type="Proteomes" id="UP000285961">
    <property type="component" value="Unassembled WGS sequence"/>
</dbReference>
<dbReference type="PANTHER" id="PTHR37010:SF1">
    <property type="entry name" value="SULFURTRANSFERASE TUSE"/>
    <property type="match status" value="1"/>
</dbReference>
<evidence type="ECO:0000313" key="4">
    <source>
        <dbReference type="EMBL" id="RJP70000.1"/>
    </source>
</evidence>
<dbReference type="Gene3D" id="1.10.10.370">
    <property type="entry name" value="DsrC-like protein, C-terminal domain"/>
    <property type="match status" value="2"/>
</dbReference>
<comment type="subcellular location">
    <subcellularLocation>
        <location evidence="1">Cytoplasm</location>
    </subcellularLocation>
</comment>
<keyword evidence="3" id="KW-0963">Cytoplasm</keyword>
<comment type="caution">
    <text evidence="4">The sequence shown here is derived from an EMBL/GenBank/DDBJ whole genome shotgun (WGS) entry which is preliminary data.</text>
</comment>
<dbReference type="InterPro" id="IPR042072">
    <property type="entry name" value="DsrC-like_C"/>
</dbReference>
<dbReference type="InterPro" id="IPR025526">
    <property type="entry name" value="DsrC-like_dom_sf"/>
</dbReference>
<evidence type="ECO:0000256" key="3">
    <source>
        <dbReference type="ARBA" id="ARBA00022490"/>
    </source>
</evidence>
<accession>A0A419EYA8</accession>
<evidence type="ECO:0000256" key="2">
    <source>
        <dbReference type="ARBA" id="ARBA00005718"/>
    </source>
</evidence>
<name>A0A419EYA8_9BACT</name>
<dbReference type="GO" id="GO:0097163">
    <property type="term" value="F:sulfur carrier activity"/>
    <property type="evidence" value="ECO:0007669"/>
    <property type="project" value="TreeGrafter"/>
</dbReference>
<dbReference type="Pfam" id="PF04358">
    <property type="entry name" value="DsrC"/>
    <property type="match status" value="2"/>
</dbReference>
<proteinExistence type="inferred from homology"/>
<dbReference type="AlphaFoldDB" id="A0A419EYA8"/>
<protein>
    <submittedName>
        <fullName evidence="4">TusE/DsrC/DsvC family sulfur relay protein</fullName>
    </submittedName>
</protein>
<comment type="similarity">
    <text evidence="2">Belongs to the DsrC/TusE family.</text>
</comment>
<sequence>MRTLIFREKGYVLDDDGFLTDYNQWDPSFAEGLAASLEIPRLSEKHWEIIHFIRDSYERSGRCPSVYQTCRSKNLTIKVLKRLFPTGYLRGACKLAGITYREGYHGFSAGLPPVVALTDPGERHPSARGVSTRQSEKAYLVNVRGFLLNPDDWDEDYAIHRAYEMGLADLTERHWKIIYFLRESFKKNGVVPTVYETCEQNGIEIENLEELFPQGYHRGAVKIAGLHVL</sequence>
<reference evidence="4 5" key="1">
    <citation type="journal article" date="2017" name="ISME J.">
        <title>Energy and carbon metabolisms in a deep terrestrial subsurface fluid microbial community.</title>
        <authorList>
            <person name="Momper L."/>
            <person name="Jungbluth S.P."/>
            <person name="Lee M.D."/>
            <person name="Amend J.P."/>
        </authorList>
    </citation>
    <scope>NUCLEOTIDE SEQUENCE [LARGE SCALE GENOMIC DNA]</scope>
    <source>
        <strain evidence="4">SURF_17</strain>
    </source>
</reference>
<dbReference type="NCBIfam" id="TIGR03342">
    <property type="entry name" value="dsrC_tusE_dsvC"/>
    <property type="match status" value="1"/>
</dbReference>
<evidence type="ECO:0000313" key="5">
    <source>
        <dbReference type="Proteomes" id="UP000285961"/>
    </source>
</evidence>
<dbReference type="GO" id="GO:0005737">
    <property type="term" value="C:cytoplasm"/>
    <property type="evidence" value="ECO:0007669"/>
    <property type="project" value="UniProtKB-SubCell"/>
</dbReference>